<dbReference type="AlphaFoldDB" id="A0A166KCS1"/>
<evidence type="ECO:0000256" key="2">
    <source>
        <dbReference type="ARBA" id="ARBA00022737"/>
    </source>
</evidence>
<evidence type="ECO:0000256" key="3">
    <source>
        <dbReference type="PROSITE-ProRule" id="PRU00221"/>
    </source>
</evidence>
<feature type="repeat" description="WD" evidence="3">
    <location>
        <begin position="244"/>
        <end position="278"/>
    </location>
</feature>
<keyword evidence="1 3" id="KW-0853">WD repeat</keyword>
<dbReference type="PROSITE" id="PS50082">
    <property type="entry name" value="WD_REPEATS_2"/>
    <property type="match status" value="1"/>
</dbReference>
<protein>
    <submittedName>
        <fullName evidence="4">WD40 repeat-like protein</fullName>
    </submittedName>
</protein>
<sequence length="487" mass="53315">METWCSTPESFHADCELGNEPRSAKAFSPDGRAFTARHGDTLRFWDTKTGQTIGPPCDGYTGRLRCLTFSQNGRYIVSGGDQTLRVLDTQKRDLFWTFPILSGVKNSDELTTYDVAFAPDGKRIVVCSGESHIRLLDAFSGHIVAPDIDMSCLHHPIKSVAFSPDGSTLLGRDESRYHLWDSNTRTGARKKILKFDARISVTCIAFSPDGQFMLLGGQGGIQLLDITAGMALGSSTKYINIDPVDAVAFSNNGRQIMAGDSEGRVSVWNIPTYTAYQKTLTSSRRITSIFIASKFILSASHDENVIRFWEADTLLRMESSFCGQGTESFTVVTMSPDEGRVAAVDTANAVSLWYAGTRQLVCPPMNSGINGFNTILALSFSPDNSRLTLACIDGTHIIWNAFDGSPVDSHRPTQGNSRSHSEAKYFDLKNGWAAEALSSIQGMRWSPFQNLERGLWAYIDGKVIHSNGPGALTIINTLASPREVSGF</sequence>
<evidence type="ECO:0000256" key="1">
    <source>
        <dbReference type="ARBA" id="ARBA00022574"/>
    </source>
</evidence>
<dbReference type="Pfam" id="PF00400">
    <property type="entry name" value="WD40"/>
    <property type="match status" value="4"/>
</dbReference>
<dbReference type="SMART" id="SM00320">
    <property type="entry name" value="WD40"/>
    <property type="match status" value="7"/>
</dbReference>
<name>A0A166KCS1_9AGAM</name>
<dbReference type="PANTHER" id="PTHR22847">
    <property type="entry name" value="WD40 REPEAT PROTEIN"/>
    <property type="match status" value="1"/>
</dbReference>
<dbReference type="Gene3D" id="2.130.10.10">
    <property type="entry name" value="YVTN repeat-like/Quinoprotein amine dehydrogenase"/>
    <property type="match status" value="2"/>
</dbReference>
<dbReference type="InterPro" id="IPR001680">
    <property type="entry name" value="WD40_rpt"/>
</dbReference>
<organism evidence="4">
    <name type="scientific">Athelia psychrophila</name>
    <dbReference type="NCBI Taxonomy" id="1759441"/>
    <lineage>
        <taxon>Eukaryota</taxon>
        <taxon>Fungi</taxon>
        <taxon>Dikarya</taxon>
        <taxon>Basidiomycota</taxon>
        <taxon>Agaricomycotina</taxon>
        <taxon>Agaricomycetes</taxon>
        <taxon>Agaricomycetidae</taxon>
        <taxon>Atheliales</taxon>
        <taxon>Atheliaceae</taxon>
        <taxon>Athelia</taxon>
    </lineage>
</organism>
<dbReference type="EMBL" id="KV417545">
    <property type="protein sequence ID" value="KZP21774.1"/>
    <property type="molecule type" value="Genomic_DNA"/>
</dbReference>
<dbReference type="STRING" id="436010.A0A166KCS1"/>
<dbReference type="PANTHER" id="PTHR22847:SF637">
    <property type="entry name" value="WD REPEAT DOMAIN 5B"/>
    <property type="match status" value="1"/>
</dbReference>
<dbReference type="GO" id="GO:1990234">
    <property type="term" value="C:transferase complex"/>
    <property type="evidence" value="ECO:0007669"/>
    <property type="project" value="UniProtKB-ARBA"/>
</dbReference>
<gene>
    <name evidence="4" type="ORF">FIBSPDRAFT_740134</name>
</gene>
<dbReference type="InterPro" id="IPR015943">
    <property type="entry name" value="WD40/YVTN_repeat-like_dom_sf"/>
</dbReference>
<evidence type="ECO:0000313" key="4">
    <source>
        <dbReference type="EMBL" id="KZP21774.1"/>
    </source>
</evidence>
<reference evidence="4" key="1">
    <citation type="journal article" date="2016" name="Mol. Biol. Evol.">
        <title>Comparative Genomics of Early-Diverging Mushroom-Forming Fungi Provides Insights into the Origins of Lignocellulose Decay Capabilities.</title>
        <authorList>
            <person name="Nagy L.G."/>
            <person name="Riley R."/>
            <person name="Tritt A."/>
            <person name="Adam C."/>
            <person name="Daum C."/>
            <person name="Floudas D."/>
            <person name="Sun H."/>
            <person name="Yadav J.S."/>
            <person name="Pangilinan J."/>
            <person name="Larsson K.H."/>
            <person name="Matsuura K."/>
            <person name="Barry K."/>
            <person name="Labutti K."/>
            <person name="Kuo R."/>
            <person name="Ohm R.A."/>
            <person name="Bhattacharya S.S."/>
            <person name="Shirouzu T."/>
            <person name="Yoshinaga Y."/>
            <person name="Martin F.M."/>
            <person name="Grigoriev I.V."/>
            <person name="Hibbett D.S."/>
        </authorList>
    </citation>
    <scope>NUCLEOTIDE SEQUENCE [LARGE SCALE GENOMIC DNA]</scope>
    <source>
        <strain evidence="4">CBS 109695</strain>
    </source>
</reference>
<accession>A0A166KCS1</accession>
<dbReference type="InterPro" id="IPR011047">
    <property type="entry name" value="Quinoprotein_ADH-like_sf"/>
</dbReference>
<dbReference type="SUPFAM" id="SSF50998">
    <property type="entry name" value="Quinoprotein alcohol dehydrogenase-like"/>
    <property type="match status" value="1"/>
</dbReference>
<proteinExistence type="predicted"/>
<keyword evidence="2" id="KW-0677">Repeat</keyword>